<evidence type="ECO:0000256" key="8">
    <source>
        <dbReference type="ARBA" id="ARBA00023018"/>
    </source>
</evidence>
<keyword evidence="9 11" id="KW-0472">Membrane</keyword>
<dbReference type="GO" id="GO:0031410">
    <property type="term" value="C:cytoplasmic vesicle"/>
    <property type="evidence" value="ECO:0007669"/>
    <property type="project" value="UniProtKB-KW"/>
</dbReference>
<organism evidence="13 14">
    <name type="scientific">Acidiphilium acidophilum</name>
    <name type="common">Thiobacillus acidophilus</name>
    <dbReference type="NCBI Taxonomy" id="76588"/>
    <lineage>
        <taxon>Bacteria</taxon>
        <taxon>Pseudomonadati</taxon>
        <taxon>Pseudomonadota</taxon>
        <taxon>Alphaproteobacteria</taxon>
        <taxon>Acetobacterales</taxon>
        <taxon>Acidocellaceae</taxon>
        <taxon>Acidiphilium</taxon>
    </lineage>
</organism>
<dbReference type="InterPro" id="IPR027469">
    <property type="entry name" value="Cation_efflux_TMD_sf"/>
</dbReference>
<reference evidence="13 14" key="1">
    <citation type="submission" date="2023-11" db="EMBL/GenBank/DDBJ databases">
        <title>MicrobeMod: A computational toolkit for identifying prokaryotic methylation and restriction-modification with nanopore sequencing.</title>
        <authorList>
            <person name="Crits-Christoph A."/>
            <person name="Kang S.C."/>
            <person name="Lee H."/>
            <person name="Ostrov N."/>
        </authorList>
    </citation>
    <scope>NUCLEOTIDE SEQUENCE [LARGE SCALE GENOMIC DNA]</scope>
    <source>
        <strain evidence="13 14">DSMZ 700</strain>
    </source>
</reference>
<feature type="transmembrane region" description="Helical" evidence="11">
    <location>
        <begin position="158"/>
        <end position="182"/>
    </location>
</feature>
<name>A0AAW9DK62_ACIAO</name>
<keyword evidence="8" id="KW-0770">Synapse</keyword>
<comment type="subcellular location">
    <subcellularLocation>
        <location evidence="2">Cytoplasmic vesicle</location>
        <location evidence="2">Secretory vesicle</location>
        <location evidence="2">Synaptic vesicle membrane</location>
        <topology evidence="2">Multi-pass membrane protein</topology>
    </subcellularLocation>
    <subcellularLocation>
        <location evidence="1">Early endosome membrane</location>
    </subcellularLocation>
</comment>
<evidence type="ECO:0000256" key="11">
    <source>
        <dbReference type="SAM" id="Phobius"/>
    </source>
</evidence>
<keyword evidence="7 11" id="KW-1133">Transmembrane helix</keyword>
<comment type="similarity">
    <text evidence="3">Belongs to the TMEM163 family.</text>
</comment>
<sequence length="207" mass="21888">MARDACVAALMCGMRIASLLQRGLWLEYITLGWNVVGTPVMLITAEKAGSTALVGFGLDSAIEIFASVVVVWQLKGVERSREGLALKLIGAAFIALAIYVFVQSGWVLLTGSHPKPSLFGIVWLAVTCVIMLLLAWGKLTTGRQLGNPVLTTEARVTVIDAALAAAVLVGVGLNALAGWWWADPLAGLVIVYYGVTEGRAAWKHGAA</sequence>
<evidence type="ECO:0000256" key="10">
    <source>
        <dbReference type="ARBA" id="ARBA00023329"/>
    </source>
</evidence>
<dbReference type="Proteomes" id="UP001279553">
    <property type="component" value="Unassembled WGS sequence"/>
</dbReference>
<dbReference type="Gene3D" id="1.20.1510.10">
    <property type="entry name" value="Cation efflux protein transmembrane domain"/>
    <property type="match status" value="1"/>
</dbReference>
<evidence type="ECO:0000256" key="5">
    <source>
        <dbReference type="ARBA" id="ARBA00022753"/>
    </source>
</evidence>
<evidence type="ECO:0000259" key="12">
    <source>
        <dbReference type="Pfam" id="PF01545"/>
    </source>
</evidence>
<dbReference type="PANTHER" id="PTHR31937:SF2">
    <property type="entry name" value="TRANSMEMBRANE PROTEIN 163"/>
    <property type="match status" value="1"/>
</dbReference>
<dbReference type="InterPro" id="IPR026765">
    <property type="entry name" value="Tmem163"/>
</dbReference>
<evidence type="ECO:0000256" key="9">
    <source>
        <dbReference type="ARBA" id="ARBA00023136"/>
    </source>
</evidence>
<evidence type="ECO:0000256" key="6">
    <source>
        <dbReference type="ARBA" id="ARBA00022833"/>
    </source>
</evidence>
<dbReference type="SUPFAM" id="SSF161111">
    <property type="entry name" value="Cation efflux protein transmembrane domain-like"/>
    <property type="match status" value="1"/>
</dbReference>
<evidence type="ECO:0000256" key="2">
    <source>
        <dbReference type="ARBA" id="ARBA00004644"/>
    </source>
</evidence>
<dbReference type="GO" id="GO:0008324">
    <property type="term" value="F:monoatomic cation transmembrane transporter activity"/>
    <property type="evidence" value="ECO:0007669"/>
    <property type="project" value="InterPro"/>
</dbReference>
<feature type="transmembrane region" description="Helical" evidence="11">
    <location>
        <begin position="24"/>
        <end position="45"/>
    </location>
</feature>
<keyword evidence="10" id="KW-0968">Cytoplasmic vesicle</keyword>
<evidence type="ECO:0000256" key="7">
    <source>
        <dbReference type="ARBA" id="ARBA00022989"/>
    </source>
</evidence>
<dbReference type="AlphaFoldDB" id="A0AAW9DK62"/>
<dbReference type="InterPro" id="IPR058533">
    <property type="entry name" value="Cation_efflux_TM"/>
</dbReference>
<keyword evidence="5" id="KW-0967">Endosome</keyword>
<evidence type="ECO:0000256" key="3">
    <source>
        <dbReference type="ARBA" id="ARBA00008731"/>
    </source>
</evidence>
<evidence type="ECO:0000313" key="14">
    <source>
        <dbReference type="Proteomes" id="UP001279553"/>
    </source>
</evidence>
<dbReference type="PANTHER" id="PTHR31937">
    <property type="entry name" value="TRANSMEMBRANE PROTEIN 163"/>
    <property type="match status" value="1"/>
</dbReference>
<evidence type="ECO:0000256" key="4">
    <source>
        <dbReference type="ARBA" id="ARBA00022692"/>
    </source>
</evidence>
<feature type="transmembrane region" description="Helical" evidence="11">
    <location>
        <begin position="51"/>
        <end position="72"/>
    </location>
</feature>
<accession>A0AAW9DK62</accession>
<feature type="transmembrane region" description="Helical" evidence="11">
    <location>
        <begin position="118"/>
        <end position="137"/>
    </location>
</feature>
<feature type="transmembrane region" description="Helical" evidence="11">
    <location>
        <begin position="84"/>
        <end position="106"/>
    </location>
</feature>
<dbReference type="GO" id="GO:0016020">
    <property type="term" value="C:membrane"/>
    <property type="evidence" value="ECO:0007669"/>
    <property type="project" value="InterPro"/>
</dbReference>
<keyword evidence="6" id="KW-0862">Zinc</keyword>
<keyword evidence="14" id="KW-1185">Reference proteome</keyword>
<dbReference type="Pfam" id="PF01545">
    <property type="entry name" value="Cation_efflux"/>
    <property type="match status" value="1"/>
</dbReference>
<protein>
    <submittedName>
        <fullName evidence="13">Cation transporter</fullName>
    </submittedName>
</protein>
<evidence type="ECO:0000313" key="13">
    <source>
        <dbReference type="EMBL" id="MDX5929211.1"/>
    </source>
</evidence>
<comment type="caution">
    <text evidence="13">The sequence shown here is derived from an EMBL/GenBank/DDBJ whole genome shotgun (WGS) entry which is preliminary data.</text>
</comment>
<evidence type="ECO:0000256" key="1">
    <source>
        <dbReference type="ARBA" id="ARBA00004146"/>
    </source>
</evidence>
<dbReference type="EMBL" id="JAWXYB010000001">
    <property type="protein sequence ID" value="MDX5929211.1"/>
    <property type="molecule type" value="Genomic_DNA"/>
</dbReference>
<keyword evidence="4 11" id="KW-0812">Transmembrane</keyword>
<feature type="domain" description="Cation efflux protein transmembrane" evidence="12">
    <location>
        <begin position="33"/>
        <end position="193"/>
    </location>
</feature>
<gene>
    <name evidence="13" type="ORF">SIL87_00300</name>
</gene>
<proteinExistence type="inferred from homology"/>